<feature type="transmembrane region" description="Helical" evidence="1">
    <location>
        <begin position="612"/>
        <end position="631"/>
    </location>
</feature>
<sequence length="692" mass="70355">MRRILSKVRHQPLVPYVVTAAVVAAGWVIWRSDLETADRVASVGSFTVAAATLLLAVWGGRARRPARSLDEHQGALRAAVRQQWRVEEALRRVQDPMPIPVRWEALPAGLGGQDHWANVGLAAAGATAVEMAVAGRLPEAAAVFRRIPSRRLVVLGPAGGGKSVLLIRLVLDLIAAGGPGEPVPVLLSVTSWDPGRAGFADWLVARLAADYPALAAGHPDFGTVAAALLAEERVLPVLDGLDELPAAARPAALLALNAASPGLPGVVVASRTAQYLDAVRGGDVLTGAAVVRLLPLGVADLAAYLPRTARPTGRASATAWEPVLARLAGAPADDRARLVGGVLATPLMTSLARAAYSDTGADPAALLDAGRFGTADDLAGHLLDRAVPVAYTEHAGGAAARTAARVVPWLAWLAAHAGPDIAWWRLSAVVPRAVPAVAGGVFGAVALGVVAGAAGGGVAAVLGAVVGAVVSGFVMVRQPLVPTGLPADDGGGAGWHRQAARLLRTGGVASGPPAPGRGVVTPGLVGWVTGGAAIVAAGWLSGGGAAAVAAAGALLLALFLDAWLDVPTDVTAAAGPLAVLRADRRTALAKAVVRGGILGVTTAALIDAGTGLAVAAATAGASVLFTAWGRFGVARAWFAVRGELPWRLLAFLDDAHRRGVLRQIGGVYQFRHARLRERLLVPRPEPVSSRGA</sequence>
<feature type="transmembrane region" description="Helical" evidence="1">
    <location>
        <begin position="457"/>
        <end position="476"/>
    </location>
</feature>
<keyword evidence="1" id="KW-0812">Transmembrane</keyword>
<dbReference type="EMBL" id="CP058322">
    <property type="protein sequence ID" value="QLD25029.1"/>
    <property type="molecule type" value="Genomic_DNA"/>
</dbReference>
<evidence type="ECO:0000313" key="3">
    <source>
        <dbReference type="Proteomes" id="UP000509335"/>
    </source>
</evidence>
<dbReference type="AlphaFoldDB" id="A0A7H8XLD4"/>
<dbReference type="InterPro" id="IPR027417">
    <property type="entry name" value="P-loop_NTPase"/>
</dbReference>
<dbReference type="InterPro" id="IPR007111">
    <property type="entry name" value="NACHT_NTPase"/>
</dbReference>
<dbReference type="Proteomes" id="UP000509335">
    <property type="component" value="Chromosome"/>
</dbReference>
<feature type="transmembrane region" description="Helical" evidence="1">
    <location>
        <begin position="42"/>
        <end position="60"/>
    </location>
</feature>
<name>A0A7H8XLD4_9ACTN</name>
<evidence type="ECO:0000256" key="1">
    <source>
        <dbReference type="SAM" id="Phobius"/>
    </source>
</evidence>
<gene>
    <name evidence="2" type="ORF">HXZ27_13085</name>
</gene>
<protein>
    <submittedName>
        <fullName evidence="2">NACHT domain-containing protein</fullName>
    </submittedName>
</protein>
<feature type="transmembrane region" description="Helical" evidence="1">
    <location>
        <begin position="12"/>
        <end position="30"/>
    </location>
</feature>
<accession>A0A7H8XLD4</accession>
<evidence type="ECO:0000313" key="2">
    <source>
        <dbReference type="EMBL" id="QLD25029.1"/>
    </source>
</evidence>
<dbReference type="PROSITE" id="PS50837">
    <property type="entry name" value="NACHT"/>
    <property type="match status" value="1"/>
</dbReference>
<keyword evidence="1" id="KW-0472">Membrane</keyword>
<organism evidence="2 3">
    <name type="scientific">Micromonospora carbonacea</name>
    <dbReference type="NCBI Taxonomy" id="47853"/>
    <lineage>
        <taxon>Bacteria</taxon>
        <taxon>Bacillati</taxon>
        <taxon>Actinomycetota</taxon>
        <taxon>Actinomycetes</taxon>
        <taxon>Micromonosporales</taxon>
        <taxon>Micromonosporaceae</taxon>
        <taxon>Micromonospora</taxon>
    </lineage>
</organism>
<dbReference type="Gene3D" id="3.40.50.300">
    <property type="entry name" value="P-loop containing nucleotide triphosphate hydrolases"/>
    <property type="match status" value="1"/>
</dbReference>
<proteinExistence type="predicted"/>
<reference evidence="2 3" key="1">
    <citation type="submission" date="2020-07" db="EMBL/GenBank/DDBJ databases">
        <title>A bifunctional nitrone conjugated secondary metabolite targeting the ribosome.</title>
        <authorList>
            <person name="Limbrick E.M."/>
            <person name="Graf M."/>
            <person name="Derewacz D.K."/>
            <person name="Nguyen F."/>
            <person name="Spraggins J.M."/>
            <person name="Wieland M."/>
            <person name="Ynigez-Gutierrez A.E."/>
            <person name="Reisman B.J."/>
            <person name="Zinshteyn B."/>
            <person name="McCulloch K."/>
            <person name="Iverson T.M."/>
            <person name="Green R."/>
            <person name="Wilson D.N."/>
            <person name="Bachmann B.O."/>
        </authorList>
    </citation>
    <scope>NUCLEOTIDE SEQUENCE [LARGE SCALE GENOMIC DNA]</scope>
    <source>
        <strain evidence="3">aurantiaca</strain>
    </source>
</reference>
<feature type="transmembrane region" description="Helical" evidence="1">
    <location>
        <begin position="546"/>
        <end position="566"/>
    </location>
</feature>
<keyword evidence="1" id="KW-1133">Transmembrane helix</keyword>
<dbReference type="Pfam" id="PF05729">
    <property type="entry name" value="NACHT"/>
    <property type="match status" value="1"/>
</dbReference>
<feature type="transmembrane region" description="Helical" evidence="1">
    <location>
        <begin position="433"/>
        <end position="451"/>
    </location>
</feature>
<dbReference type="KEGG" id="mcab:HXZ27_13085"/>